<gene>
    <name evidence="5" type="ORF">HNP98_003700</name>
</gene>
<accession>A0ABX2FWN9</accession>
<proteinExistence type="predicted"/>
<dbReference type="RefSeq" id="WP_173811621.1">
    <property type="nucleotide sequence ID" value="NZ_JABSNP010000021.1"/>
</dbReference>
<dbReference type="PROSITE" id="PS50932">
    <property type="entry name" value="HTH_LACI_2"/>
    <property type="match status" value="1"/>
</dbReference>
<dbReference type="Gene3D" id="3.40.50.2300">
    <property type="match status" value="2"/>
</dbReference>
<dbReference type="InterPro" id="IPR001761">
    <property type="entry name" value="Peripla_BP/Lac1_sug-bd_dom"/>
</dbReference>
<evidence type="ECO:0000256" key="2">
    <source>
        <dbReference type="ARBA" id="ARBA00023125"/>
    </source>
</evidence>
<dbReference type="SUPFAM" id="SSF53822">
    <property type="entry name" value="Periplasmic binding protein-like I"/>
    <property type="match status" value="1"/>
</dbReference>
<dbReference type="CDD" id="cd06267">
    <property type="entry name" value="PBP1_LacI_sugar_binding-like"/>
    <property type="match status" value="1"/>
</dbReference>
<protein>
    <submittedName>
        <fullName evidence="5">LacI family transcriptional regulator</fullName>
    </submittedName>
</protein>
<feature type="domain" description="HTH lacI-type" evidence="4">
    <location>
        <begin position="4"/>
        <end position="58"/>
    </location>
</feature>
<evidence type="ECO:0000313" key="5">
    <source>
        <dbReference type="EMBL" id="NRT20856.1"/>
    </source>
</evidence>
<dbReference type="InterPro" id="IPR028082">
    <property type="entry name" value="Peripla_BP_I"/>
</dbReference>
<dbReference type="Gene3D" id="1.10.260.40">
    <property type="entry name" value="lambda repressor-like DNA-binding domains"/>
    <property type="match status" value="1"/>
</dbReference>
<dbReference type="PANTHER" id="PTHR30146">
    <property type="entry name" value="LACI-RELATED TRANSCRIPTIONAL REPRESSOR"/>
    <property type="match status" value="1"/>
</dbReference>
<dbReference type="PANTHER" id="PTHR30146:SF109">
    <property type="entry name" value="HTH-TYPE TRANSCRIPTIONAL REGULATOR GALS"/>
    <property type="match status" value="1"/>
</dbReference>
<organism evidence="5 6">
    <name type="scientific">Hymenobacter caeli</name>
    <dbReference type="NCBI Taxonomy" id="2735894"/>
    <lineage>
        <taxon>Bacteria</taxon>
        <taxon>Pseudomonadati</taxon>
        <taxon>Bacteroidota</taxon>
        <taxon>Cytophagia</taxon>
        <taxon>Cytophagales</taxon>
        <taxon>Hymenobacteraceae</taxon>
        <taxon>Hymenobacter</taxon>
    </lineage>
</organism>
<name>A0ABX2FWN9_9BACT</name>
<dbReference type="SMART" id="SM00354">
    <property type="entry name" value="HTH_LACI"/>
    <property type="match status" value="1"/>
</dbReference>
<keyword evidence="6" id="KW-1185">Reference proteome</keyword>
<evidence type="ECO:0000256" key="1">
    <source>
        <dbReference type="ARBA" id="ARBA00023015"/>
    </source>
</evidence>
<dbReference type="SUPFAM" id="SSF47413">
    <property type="entry name" value="lambda repressor-like DNA-binding domains"/>
    <property type="match status" value="1"/>
</dbReference>
<dbReference type="InterPro" id="IPR010982">
    <property type="entry name" value="Lambda_DNA-bd_dom_sf"/>
</dbReference>
<evidence type="ECO:0000256" key="3">
    <source>
        <dbReference type="ARBA" id="ARBA00023163"/>
    </source>
</evidence>
<comment type="caution">
    <text evidence="5">The sequence shown here is derived from an EMBL/GenBank/DDBJ whole genome shotgun (WGS) entry which is preliminary data.</text>
</comment>
<reference evidence="5 6" key="1">
    <citation type="submission" date="2020-05" db="EMBL/GenBank/DDBJ databases">
        <title>Genomic Encyclopedia of Type Strains, Phase IV (KMG-V): Genome sequencing to study the core and pangenomes of soil and plant-associated prokaryotes.</title>
        <authorList>
            <person name="Whitman W."/>
        </authorList>
    </citation>
    <scope>NUCLEOTIDE SEQUENCE [LARGE SCALE GENOMIC DNA]</scope>
    <source>
        <strain evidence="5 6">9A</strain>
    </source>
</reference>
<dbReference type="Pfam" id="PF00356">
    <property type="entry name" value="LacI"/>
    <property type="match status" value="1"/>
</dbReference>
<keyword evidence="1" id="KW-0805">Transcription regulation</keyword>
<dbReference type="InterPro" id="IPR000843">
    <property type="entry name" value="HTH_LacI"/>
</dbReference>
<dbReference type="Pfam" id="PF00532">
    <property type="entry name" value="Peripla_BP_1"/>
    <property type="match status" value="1"/>
</dbReference>
<dbReference type="PROSITE" id="PS00356">
    <property type="entry name" value="HTH_LACI_1"/>
    <property type="match status" value="1"/>
</dbReference>
<dbReference type="EMBL" id="JABSNP010000021">
    <property type="protein sequence ID" value="NRT20856.1"/>
    <property type="molecule type" value="Genomic_DNA"/>
</dbReference>
<evidence type="ECO:0000313" key="6">
    <source>
        <dbReference type="Proteomes" id="UP000779507"/>
    </source>
</evidence>
<keyword evidence="3" id="KW-0804">Transcription</keyword>
<dbReference type="Proteomes" id="UP000779507">
    <property type="component" value="Unassembled WGS sequence"/>
</dbReference>
<keyword evidence="2" id="KW-0238">DNA-binding</keyword>
<sequence length="349" mass="37633">MKRATLRDIAQAVGVTVATVSRALKDYPDIGSATKQAVLAAAERLHYAPHPLAVKLRQKAYKVVGVVVPQIVHPFFSGVISGIVDVAEAQGYHVILSQSDESYEKEIRVTQMLQATGVDGLLVCLSDQTVDVAHLQALQAYDLPVVLFDKISSALDASTVVTNDFQGAYDATAHLLAQGLTRVAHIKGPAHPENTRQRYAGYLAALAAYGLPPRPEYVAECQHVVHAEGFAFAQQFMALPEPPQAIFAVTDAVAVGALMALRQAGLRVPQDVALVGFSDWAVCELLDPPISSVAQPGYEIGRQASELLLREIQQLRDDEPVAHAHRVLDATLRVRQSSLRAADFSPAVR</sequence>
<dbReference type="CDD" id="cd01392">
    <property type="entry name" value="HTH_LacI"/>
    <property type="match status" value="1"/>
</dbReference>
<evidence type="ECO:0000259" key="4">
    <source>
        <dbReference type="PROSITE" id="PS50932"/>
    </source>
</evidence>